<evidence type="ECO:0000313" key="4">
    <source>
        <dbReference type="Proteomes" id="UP000185221"/>
    </source>
</evidence>
<dbReference type="EMBL" id="FSRC01000001">
    <property type="protein sequence ID" value="SIN83901.1"/>
    <property type="molecule type" value="Genomic_DNA"/>
</dbReference>
<reference evidence="4" key="1">
    <citation type="submission" date="2016-11" db="EMBL/GenBank/DDBJ databases">
        <authorList>
            <person name="Varghese N."/>
            <person name="Submissions S."/>
        </authorList>
    </citation>
    <scope>NUCLEOTIDE SEQUENCE [LARGE SCALE GENOMIC DNA]</scope>
    <source>
        <strain evidence="4">DSM 15292</strain>
    </source>
</reference>
<dbReference type="Proteomes" id="UP000185221">
    <property type="component" value="Unassembled WGS sequence"/>
</dbReference>
<evidence type="ECO:0000313" key="3">
    <source>
        <dbReference type="EMBL" id="SIN83901.1"/>
    </source>
</evidence>
<accession>A0A1N6ELW2</accession>
<gene>
    <name evidence="3" type="ORF">SAMN05444394_2285</name>
</gene>
<evidence type="ECO:0000256" key="1">
    <source>
        <dbReference type="SAM" id="MobiDB-lite"/>
    </source>
</evidence>
<dbReference type="RefSeq" id="WP_074224933.1">
    <property type="nucleotide sequence ID" value="NZ_FSRC01000001.1"/>
</dbReference>
<name>A0A1N6ELW2_9BACT</name>
<organism evidence="3 4">
    <name type="scientific">Algoriphagus halophilus</name>
    <dbReference type="NCBI Taxonomy" id="226505"/>
    <lineage>
        <taxon>Bacteria</taxon>
        <taxon>Pseudomonadati</taxon>
        <taxon>Bacteroidota</taxon>
        <taxon>Cytophagia</taxon>
        <taxon>Cytophagales</taxon>
        <taxon>Cyclobacteriaceae</taxon>
        <taxon>Algoriphagus</taxon>
    </lineage>
</organism>
<sequence>MTELKTRPNKSSVPDFLNSVENPTRKKDGFKLLEIFQEETGESPEMWGPSIIGFGRFTYSYKSGREEEWFTVGFSPRKQSLSIYLMKSFSDLEESFNQLGKHKISKGCLYINKLTDINEPVLRTMIRECYSQIIKKDQKST</sequence>
<dbReference type="Pfam" id="PF08818">
    <property type="entry name" value="DUF1801"/>
    <property type="match status" value="1"/>
</dbReference>
<keyword evidence="4" id="KW-1185">Reference proteome</keyword>
<evidence type="ECO:0000259" key="2">
    <source>
        <dbReference type="Pfam" id="PF08818"/>
    </source>
</evidence>
<feature type="domain" description="YdhG-like" evidence="2">
    <location>
        <begin position="25"/>
        <end position="128"/>
    </location>
</feature>
<feature type="region of interest" description="Disordered" evidence="1">
    <location>
        <begin position="1"/>
        <end position="23"/>
    </location>
</feature>
<dbReference type="InterPro" id="IPR014922">
    <property type="entry name" value="YdhG-like"/>
</dbReference>
<proteinExistence type="predicted"/>
<dbReference type="SUPFAM" id="SSF159888">
    <property type="entry name" value="YdhG-like"/>
    <property type="match status" value="1"/>
</dbReference>
<dbReference type="STRING" id="226505.SAMN05444394_2285"/>
<protein>
    <recommendedName>
        <fullName evidence="2">YdhG-like domain-containing protein</fullName>
    </recommendedName>
</protein>
<dbReference type="AlphaFoldDB" id="A0A1N6ELW2"/>
<dbReference type="OrthoDB" id="5951444at2"/>